<keyword evidence="6" id="KW-0282">Flagellum</keyword>
<dbReference type="OrthoDB" id="9812413at2"/>
<evidence type="ECO:0000256" key="3">
    <source>
        <dbReference type="ARBA" id="ARBA00023143"/>
    </source>
</evidence>
<dbReference type="GO" id="GO:0003774">
    <property type="term" value="F:cytoskeletal motor activity"/>
    <property type="evidence" value="ECO:0007669"/>
    <property type="project" value="InterPro"/>
</dbReference>
<dbReference type="NCBIfam" id="TIGR00205">
    <property type="entry name" value="fliE"/>
    <property type="match status" value="1"/>
</dbReference>
<evidence type="ECO:0000313" key="6">
    <source>
        <dbReference type="EMBL" id="RTE01773.1"/>
    </source>
</evidence>
<keyword evidence="7" id="KW-1185">Reference proteome</keyword>
<comment type="similarity">
    <text evidence="2 4">Belongs to the FliE family.</text>
</comment>
<evidence type="ECO:0000256" key="1">
    <source>
        <dbReference type="ARBA" id="ARBA00004117"/>
    </source>
</evidence>
<dbReference type="PANTHER" id="PTHR34653:SF1">
    <property type="entry name" value="FLAGELLAR HOOK-BASAL BODY COMPLEX PROTEIN FLIE"/>
    <property type="match status" value="1"/>
</dbReference>
<evidence type="ECO:0000313" key="7">
    <source>
        <dbReference type="Proteomes" id="UP000276128"/>
    </source>
</evidence>
<keyword evidence="6" id="KW-0969">Cilium</keyword>
<comment type="caution">
    <text evidence="6">The sequence shown here is derived from an EMBL/GenBank/DDBJ whole genome shotgun (WGS) entry which is preliminary data.</text>
</comment>
<dbReference type="RefSeq" id="WP_126144973.1">
    <property type="nucleotide sequence ID" value="NZ_RXHU01000131.1"/>
</dbReference>
<dbReference type="Proteomes" id="UP000276128">
    <property type="component" value="Unassembled WGS sequence"/>
</dbReference>
<sequence>MIDKISYSPMNVLSSVQPKGNSGEGAADLSKKFGDFLNNAITNLNVQQQQVDQLNTSFIKGELSDVHQLTIASEKASLGLELTVQVRNKVLDAYQEMMRMQL</sequence>
<dbReference type="EMBL" id="RXHU01000131">
    <property type="protein sequence ID" value="RTE01773.1"/>
    <property type="molecule type" value="Genomic_DNA"/>
</dbReference>
<protein>
    <recommendedName>
        <fullName evidence="4 5">Flagellar hook-basal body complex protein FliE</fullName>
    </recommendedName>
</protein>
<dbReference type="GO" id="GO:0071973">
    <property type="term" value="P:bacterial-type flagellum-dependent cell motility"/>
    <property type="evidence" value="ECO:0007669"/>
    <property type="project" value="InterPro"/>
</dbReference>
<accession>A0A430J478</accession>
<dbReference type="GO" id="GO:0005198">
    <property type="term" value="F:structural molecule activity"/>
    <property type="evidence" value="ECO:0007669"/>
    <property type="project" value="UniProtKB-UniRule"/>
</dbReference>
<reference evidence="6 7" key="1">
    <citation type="submission" date="2018-12" db="EMBL/GenBank/DDBJ databases">
        <title>Bacillus ochoae sp. nov., Paenibacillus whitsoniae sp. nov., Paenibacillus spiritus sp. nov. Isolated from the Mars Exploration Rover during spacecraft assembly.</title>
        <authorList>
            <person name="Seuylemezian A."/>
            <person name="Vaishampayan P."/>
        </authorList>
    </citation>
    <scope>NUCLEOTIDE SEQUENCE [LARGE SCALE GENOMIC DNA]</scope>
    <source>
        <strain evidence="6 7">MER 54</strain>
    </source>
</reference>
<dbReference type="Pfam" id="PF02049">
    <property type="entry name" value="FliE"/>
    <property type="match status" value="1"/>
</dbReference>
<proteinExistence type="inferred from homology"/>
<organism evidence="6 7">
    <name type="scientific">Paenibacillus whitsoniae</name>
    <dbReference type="NCBI Taxonomy" id="2496558"/>
    <lineage>
        <taxon>Bacteria</taxon>
        <taxon>Bacillati</taxon>
        <taxon>Bacillota</taxon>
        <taxon>Bacilli</taxon>
        <taxon>Bacillales</taxon>
        <taxon>Paenibacillaceae</taxon>
        <taxon>Paenibacillus</taxon>
    </lineage>
</organism>
<dbReference type="AlphaFoldDB" id="A0A430J478"/>
<keyword evidence="6" id="KW-0966">Cell projection</keyword>
<comment type="subcellular location">
    <subcellularLocation>
        <location evidence="1 4">Bacterial flagellum basal body</location>
    </subcellularLocation>
</comment>
<dbReference type="PRINTS" id="PR01006">
    <property type="entry name" value="FLGHOOKFLIE"/>
</dbReference>
<dbReference type="GO" id="GO:0009425">
    <property type="term" value="C:bacterial-type flagellum basal body"/>
    <property type="evidence" value="ECO:0007669"/>
    <property type="project" value="UniProtKB-SubCell"/>
</dbReference>
<keyword evidence="3 4" id="KW-0975">Bacterial flagellum</keyword>
<dbReference type="InterPro" id="IPR001624">
    <property type="entry name" value="FliE"/>
</dbReference>
<dbReference type="PANTHER" id="PTHR34653">
    <property type="match status" value="1"/>
</dbReference>
<evidence type="ECO:0000256" key="4">
    <source>
        <dbReference type="HAMAP-Rule" id="MF_00724"/>
    </source>
</evidence>
<evidence type="ECO:0000256" key="5">
    <source>
        <dbReference type="NCBIfam" id="TIGR00205"/>
    </source>
</evidence>
<name>A0A430J478_9BACL</name>
<dbReference type="HAMAP" id="MF_00724">
    <property type="entry name" value="FliE"/>
    <property type="match status" value="1"/>
</dbReference>
<evidence type="ECO:0000256" key="2">
    <source>
        <dbReference type="ARBA" id="ARBA00009272"/>
    </source>
</evidence>
<gene>
    <name evidence="4 6" type="primary">fliE</name>
    <name evidence="6" type="ORF">EJQ19_30465</name>
</gene>